<dbReference type="CDD" id="cd05233">
    <property type="entry name" value="SDR_c"/>
    <property type="match status" value="1"/>
</dbReference>
<evidence type="ECO:0000313" key="3">
    <source>
        <dbReference type="EMBL" id="MEW9267069.1"/>
    </source>
</evidence>
<evidence type="ECO:0000256" key="2">
    <source>
        <dbReference type="ARBA" id="ARBA00023002"/>
    </source>
</evidence>
<dbReference type="SUPFAM" id="SSF51735">
    <property type="entry name" value="NAD(P)-binding Rossmann-fold domains"/>
    <property type="match status" value="1"/>
</dbReference>
<proteinExistence type="inferred from homology"/>
<reference evidence="3 4" key="1">
    <citation type="submission" date="2024-07" db="EMBL/GenBank/DDBJ databases">
        <authorList>
            <person name="Thanompreechachai J."/>
            <person name="Duangmal K."/>
        </authorList>
    </citation>
    <scope>NUCLEOTIDE SEQUENCE [LARGE SCALE GENOMIC DNA]</scope>
    <source>
        <strain evidence="3 4">KCTC 19886</strain>
    </source>
</reference>
<accession>A0ABV3PBQ3</accession>
<name>A0ABV3PBQ3_9ACTN</name>
<dbReference type="Proteomes" id="UP001555826">
    <property type="component" value="Unassembled WGS sequence"/>
</dbReference>
<sequence>MTLDLGLAGRRVVVTGGASGIGAAVVGVLRDAGARVTAIDLRGADVDADVTREEQVASAFARVSAEFGAAVDGLVCCAGISGPVGTPAVEVSATDFARVQDVNVLGAFLSVRGAAPLLRAGADPSVVLLASDSSFTSAPGMAPYCTSKGALLALGRSLAVDLRPEGVRVNCLCPSVVDTPMSRTDLELPQGFSGSSYPVQTPEQVAGLVALLLSPLTAAVNGTHLLADFGMSAASPFPA</sequence>
<dbReference type="PROSITE" id="PS00061">
    <property type="entry name" value="ADH_SHORT"/>
    <property type="match status" value="1"/>
</dbReference>
<keyword evidence="4" id="KW-1185">Reference proteome</keyword>
<evidence type="ECO:0000313" key="4">
    <source>
        <dbReference type="Proteomes" id="UP001555826"/>
    </source>
</evidence>
<dbReference type="RefSeq" id="WP_367640257.1">
    <property type="nucleotide sequence ID" value="NZ_JBFNQN010000015.1"/>
</dbReference>
<organism evidence="3 4">
    <name type="scientific">Kineococcus endophyticus</name>
    <dbReference type="NCBI Taxonomy" id="1181883"/>
    <lineage>
        <taxon>Bacteria</taxon>
        <taxon>Bacillati</taxon>
        <taxon>Actinomycetota</taxon>
        <taxon>Actinomycetes</taxon>
        <taxon>Kineosporiales</taxon>
        <taxon>Kineosporiaceae</taxon>
        <taxon>Kineococcus</taxon>
    </lineage>
</organism>
<evidence type="ECO:0000256" key="1">
    <source>
        <dbReference type="ARBA" id="ARBA00006484"/>
    </source>
</evidence>
<dbReference type="InterPro" id="IPR002347">
    <property type="entry name" value="SDR_fam"/>
</dbReference>
<dbReference type="InterPro" id="IPR036291">
    <property type="entry name" value="NAD(P)-bd_dom_sf"/>
</dbReference>
<dbReference type="InterPro" id="IPR020904">
    <property type="entry name" value="Sc_DH/Rdtase_CS"/>
</dbReference>
<keyword evidence="2 3" id="KW-0560">Oxidoreductase</keyword>
<comment type="caution">
    <text evidence="3">The sequence shown here is derived from an EMBL/GenBank/DDBJ whole genome shotgun (WGS) entry which is preliminary data.</text>
</comment>
<gene>
    <name evidence="3" type="ORF">AB1207_20145</name>
</gene>
<dbReference type="EC" id="1.-.-.-" evidence="3"/>
<protein>
    <submittedName>
        <fullName evidence="3">SDR family oxidoreductase</fullName>
        <ecNumber evidence="3">1.-.-.-</ecNumber>
    </submittedName>
</protein>
<dbReference type="PANTHER" id="PTHR24321:SF8">
    <property type="entry name" value="ESTRADIOL 17-BETA-DEHYDROGENASE 8-RELATED"/>
    <property type="match status" value="1"/>
</dbReference>
<dbReference type="Pfam" id="PF13561">
    <property type="entry name" value="adh_short_C2"/>
    <property type="match status" value="1"/>
</dbReference>
<dbReference type="Gene3D" id="3.40.50.720">
    <property type="entry name" value="NAD(P)-binding Rossmann-like Domain"/>
    <property type="match status" value="1"/>
</dbReference>
<dbReference type="PANTHER" id="PTHR24321">
    <property type="entry name" value="DEHYDROGENASES, SHORT CHAIN"/>
    <property type="match status" value="1"/>
</dbReference>
<dbReference type="EMBL" id="JBFNQN010000015">
    <property type="protein sequence ID" value="MEW9267069.1"/>
    <property type="molecule type" value="Genomic_DNA"/>
</dbReference>
<comment type="similarity">
    <text evidence="1">Belongs to the short-chain dehydrogenases/reductases (SDR) family.</text>
</comment>
<dbReference type="PRINTS" id="PR00081">
    <property type="entry name" value="GDHRDH"/>
</dbReference>
<dbReference type="GO" id="GO:0016491">
    <property type="term" value="F:oxidoreductase activity"/>
    <property type="evidence" value="ECO:0007669"/>
    <property type="project" value="UniProtKB-KW"/>
</dbReference>